<name>A0A8J3REF2_9ACTN</name>
<dbReference type="Gene3D" id="1.20.1290.10">
    <property type="entry name" value="AhpD-like"/>
    <property type="match status" value="1"/>
</dbReference>
<dbReference type="RefSeq" id="WP_204017886.1">
    <property type="nucleotide sequence ID" value="NZ_BOOG01000047.1"/>
</dbReference>
<protein>
    <recommendedName>
        <fullName evidence="1">Carboxymuconolactone decarboxylase-like domain-containing protein</fullName>
    </recommendedName>
</protein>
<comment type="caution">
    <text evidence="2">The sequence shown here is derived from an EMBL/GenBank/DDBJ whole genome shotgun (WGS) entry which is preliminary data.</text>
</comment>
<proteinExistence type="predicted"/>
<dbReference type="GO" id="GO:0051920">
    <property type="term" value="F:peroxiredoxin activity"/>
    <property type="evidence" value="ECO:0007669"/>
    <property type="project" value="InterPro"/>
</dbReference>
<dbReference type="InterPro" id="IPR029032">
    <property type="entry name" value="AhpD-like"/>
</dbReference>
<evidence type="ECO:0000313" key="2">
    <source>
        <dbReference type="EMBL" id="GIH72219.1"/>
    </source>
</evidence>
<dbReference type="EMBL" id="BOOG01000047">
    <property type="protein sequence ID" value="GIH72219.1"/>
    <property type="molecule type" value="Genomic_DNA"/>
</dbReference>
<evidence type="ECO:0000313" key="3">
    <source>
        <dbReference type="Proteomes" id="UP000610966"/>
    </source>
</evidence>
<dbReference type="InterPro" id="IPR003779">
    <property type="entry name" value="CMD-like"/>
</dbReference>
<reference evidence="2" key="1">
    <citation type="submission" date="2021-01" db="EMBL/GenBank/DDBJ databases">
        <title>Whole genome shotgun sequence of Sphaerimonospora thailandensis NBRC 107569.</title>
        <authorList>
            <person name="Komaki H."/>
            <person name="Tamura T."/>
        </authorList>
    </citation>
    <scope>NUCLEOTIDE SEQUENCE</scope>
    <source>
        <strain evidence="2">NBRC 107569</strain>
    </source>
</reference>
<evidence type="ECO:0000259" key="1">
    <source>
        <dbReference type="Pfam" id="PF02627"/>
    </source>
</evidence>
<dbReference type="AlphaFoldDB" id="A0A8J3REF2"/>
<dbReference type="Pfam" id="PF02627">
    <property type="entry name" value="CMD"/>
    <property type="match status" value="1"/>
</dbReference>
<sequence>MASTPPSISTQLIGLAPEVRDSHASFSDSFEGFFNAVFDGKALDPKTRAAVALAAALVLDREETVRAFLATAKQIGLGNEEIGQVAGIVEVLKLDALRRPATAAAAPVKRANTCC</sequence>
<organism evidence="2 3">
    <name type="scientific">Sphaerimonospora thailandensis</name>
    <dbReference type="NCBI Taxonomy" id="795644"/>
    <lineage>
        <taxon>Bacteria</taxon>
        <taxon>Bacillati</taxon>
        <taxon>Actinomycetota</taxon>
        <taxon>Actinomycetes</taxon>
        <taxon>Streptosporangiales</taxon>
        <taxon>Streptosporangiaceae</taxon>
        <taxon>Sphaerimonospora</taxon>
    </lineage>
</organism>
<accession>A0A8J3REF2</accession>
<dbReference type="SUPFAM" id="SSF69118">
    <property type="entry name" value="AhpD-like"/>
    <property type="match status" value="1"/>
</dbReference>
<dbReference type="Proteomes" id="UP000610966">
    <property type="component" value="Unassembled WGS sequence"/>
</dbReference>
<gene>
    <name evidence="2" type="ORF">Mth01_44720</name>
</gene>
<feature type="domain" description="Carboxymuconolactone decarboxylase-like" evidence="1">
    <location>
        <begin position="28"/>
        <end position="104"/>
    </location>
</feature>
<keyword evidence="3" id="KW-1185">Reference proteome</keyword>